<evidence type="ECO:0000259" key="1">
    <source>
        <dbReference type="Pfam" id="PF00156"/>
    </source>
</evidence>
<dbReference type="InterPro" id="IPR000836">
    <property type="entry name" value="PRTase_dom"/>
</dbReference>
<dbReference type="EMBL" id="PFCO01000009">
    <property type="protein sequence ID" value="PIR69281.1"/>
    <property type="molecule type" value="Genomic_DNA"/>
</dbReference>
<evidence type="ECO:0000313" key="2">
    <source>
        <dbReference type="EMBL" id="PIR69281.1"/>
    </source>
</evidence>
<dbReference type="CDD" id="cd06223">
    <property type="entry name" value="PRTases_typeI"/>
    <property type="match status" value="1"/>
</dbReference>
<reference evidence="3" key="1">
    <citation type="submission" date="2017-09" db="EMBL/GenBank/DDBJ databases">
        <title>Depth-based differentiation of microbial function through sediment-hosted aquifers and enrichment of novel symbionts in the deep terrestrial subsurface.</title>
        <authorList>
            <person name="Probst A.J."/>
            <person name="Ladd B."/>
            <person name="Jarett J.K."/>
            <person name="Geller-Mcgrath D.E."/>
            <person name="Sieber C.M.K."/>
            <person name="Emerson J.B."/>
            <person name="Anantharaman K."/>
            <person name="Thomas B.C."/>
            <person name="Malmstrom R."/>
            <person name="Stieglmeier M."/>
            <person name="Klingl A."/>
            <person name="Woyke T."/>
            <person name="Ryan C.M."/>
            <person name="Banfield J.F."/>
        </authorList>
    </citation>
    <scope>NUCLEOTIDE SEQUENCE [LARGE SCALE GENOMIC DNA]</scope>
</reference>
<dbReference type="Pfam" id="PF00156">
    <property type="entry name" value="Pribosyltran"/>
    <property type="match status" value="1"/>
</dbReference>
<evidence type="ECO:0000313" key="3">
    <source>
        <dbReference type="Proteomes" id="UP000231503"/>
    </source>
</evidence>
<sequence>MQDAHMIWNEKQFLKAFEQKKIVRTGHFALKSGEHALEYIDKDTLYMHAYDTLLSDVSWHMAHAVYAAGMHDIDVVVAPEKGGIVLQYLISRHLSLMTGKNIYGAYAEWKTDRGRIYDPMWGWGKKGMKAVLVQYDSFTFRDAYKKIIPSARVLVVDDVLTTGTTLKPLIADIRLLGGIVERVSVLWNRGGVAAADLGVTNLFSLIHKKLTTWKPHACPMCKGGISVTKLK</sequence>
<dbReference type="Gene3D" id="3.40.50.2020">
    <property type="match status" value="1"/>
</dbReference>
<dbReference type="AlphaFoldDB" id="A0A2H0TCK7"/>
<feature type="domain" description="Phosphoribosyltransferase" evidence="1">
    <location>
        <begin position="73"/>
        <end position="170"/>
    </location>
</feature>
<protein>
    <recommendedName>
        <fullName evidence="1">Phosphoribosyltransferase domain-containing protein</fullName>
    </recommendedName>
</protein>
<dbReference type="InterPro" id="IPR029057">
    <property type="entry name" value="PRTase-like"/>
</dbReference>
<dbReference type="Proteomes" id="UP000231503">
    <property type="component" value="Unassembled WGS sequence"/>
</dbReference>
<comment type="caution">
    <text evidence="2">The sequence shown here is derived from an EMBL/GenBank/DDBJ whole genome shotgun (WGS) entry which is preliminary data.</text>
</comment>
<organism evidence="2 3">
    <name type="scientific">Candidatus Niyogibacteria bacterium CG10_big_fil_rev_8_21_14_0_10_46_36</name>
    <dbReference type="NCBI Taxonomy" id="1974726"/>
    <lineage>
        <taxon>Bacteria</taxon>
        <taxon>Candidatus Niyogiibacteriota</taxon>
    </lineage>
</organism>
<dbReference type="SUPFAM" id="SSF53271">
    <property type="entry name" value="PRTase-like"/>
    <property type="match status" value="1"/>
</dbReference>
<gene>
    <name evidence="2" type="ORF">COU47_04285</name>
</gene>
<proteinExistence type="predicted"/>
<accession>A0A2H0TCK7</accession>
<name>A0A2H0TCK7_9BACT</name>